<comment type="caution">
    <text evidence="2">The sequence shown here is derived from an EMBL/GenBank/DDBJ whole genome shotgun (WGS) entry which is preliminary data.</text>
</comment>
<dbReference type="Gene3D" id="3.40.50.300">
    <property type="entry name" value="P-loop containing nucleotide triphosphate hydrolases"/>
    <property type="match status" value="1"/>
</dbReference>
<evidence type="ECO:0000313" key="3">
    <source>
        <dbReference type="Proteomes" id="UP001189429"/>
    </source>
</evidence>
<dbReference type="SUPFAM" id="SSF52540">
    <property type="entry name" value="P-loop containing nucleoside triphosphate hydrolases"/>
    <property type="match status" value="1"/>
</dbReference>
<feature type="region of interest" description="Disordered" evidence="1">
    <location>
        <begin position="26"/>
        <end position="50"/>
    </location>
</feature>
<dbReference type="Proteomes" id="UP001189429">
    <property type="component" value="Unassembled WGS sequence"/>
</dbReference>
<dbReference type="Gene3D" id="1.20.930.10">
    <property type="entry name" value="Conserved domain common to transcription factors TFIIS, elongin A, CRSP70"/>
    <property type="match status" value="1"/>
</dbReference>
<dbReference type="SUPFAM" id="SSF47676">
    <property type="entry name" value="Conserved domain common to transcription factors TFIIS, elongin A, CRSP70"/>
    <property type="match status" value="1"/>
</dbReference>
<evidence type="ECO:0000256" key="1">
    <source>
        <dbReference type="SAM" id="MobiDB-lite"/>
    </source>
</evidence>
<feature type="region of interest" description="Disordered" evidence="1">
    <location>
        <begin position="138"/>
        <end position="165"/>
    </location>
</feature>
<name>A0ABN9Q516_9DINO</name>
<dbReference type="InterPro" id="IPR027417">
    <property type="entry name" value="P-loop_NTPase"/>
</dbReference>
<evidence type="ECO:0008006" key="4">
    <source>
        <dbReference type="Google" id="ProtNLM"/>
    </source>
</evidence>
<dbReference type="EMBL" id="CAUYUJ010001892">
    <property type="protein sequence ID" value="CAK0798139.1"/>
    <property type="molecule type" value="Genomic_DNA"/>
</dbReference>
<reference evidence="2" key="1">
    <citation type="submission" date="2023-10" db="EMBL/GenBank/DDBJ databases">
        <authorList>
            <person name="Chen Y."/>
            <person name="Shah S."/>
            <person name="Dougan E. K."/>
            <person name="Thang M."/>
            <person name="Chan C."/>
        </authorList>
    </citation>
    <scope>NUCLEOTIDE SEQUENCE [LARGE SCALE GENOMIC DNA]</scope>
</reference>
<organism evidence="2 3">
    <name type="scientific">Prorocentrum cordatum</name>
    <dbReference type="NCBI Taxonomy" id="2364126"/>
    <lineage>
        <taxon>Eukaryota</taxon>
        <taxon>Sar</taxon>
        <taxon>Alveolata</taxon>
        <taxon>Dinophyceae</taxon>
        <taxon>Prorocentrales</taxon>
        <taxon>Prorocentraceae</taxon>
        <taxon>Prorocentrum</taxon>
    </lineage>
</organism>
<protein>
    <recommendedName>
        <fullName evidence="4">Protein-tyrosine sulfotransferase</fullName>
    </recommendedName>
</protein>
<feature type="compositionally biased region" description="Gly residues" evidence="1">
    <location>
        <begin position="152"/>
        <end position="165"/>
    </location>
</feature>
<accession>A0ABN9Q516</accession>
<gene>
    <name evidence="2" type="ORF">PCOR1329_LOCUS7010</name>
</gene>
<sequence>MADERRSSAAPAAGDARRRAAELLRRGLLEDAPRAGPAAEDPPADGPAGEAVAAGAALAAALVQKLQGAAAPRQAAGALEALRGLRGVRMTPALLRLTGAGRVLSRQCWRGHADTEVRALVSELLASWRSAARRCRGEGRAGWRPAGDDAAAGGGQPCAAEQGGGRSAAEAARELERAVFEAGLGPGGYRAKVRALAAALRRAPAEARARARTGELPARLLAAAGGEEHLRSDSQRKRRAEESLQCLEACLGARVGGPGRHVLGIDCAGRDCHEECERRHLDARERERGGWPTLPESQLLLCVGPERSGSTWLYNAVRLLHIESRVPCDSYWIARLTREKLAERLAARPPAVVCVKTHDWHAGYEDLVGQASRVLLTHRDLRGVCASYRRVKWDVGIPDAYVESHMQWRRHHTMDIAFEDILCAGREALHRLAQHLGLPVAGDPGGLEAVHSRLCGLRRSHLGNAVCQVTKLWPDHVSDAARRLRDKVAAGAAHPRAEELNALRDPEYEQVLNSRFCAYQALYGYA</sequence>
<dbReference type="InterPro" id="IPR035441">
    <property type="entry name" value="TFIIS/LEDGF_dom_sf"/>
</dbReference>
<feature type="compositionally biased region" description="Low complexity" evidence="1">
    <location>
        <begin position="142"/>
        <end position="151"/>
    </location>
</feature>
<feature type="compositionally biased region" description="Low complexity" evidence="1">
    <location>
        <begin position="34"/>
        <end position="50"/>
    </location>
</feature>
<keyword evidence="3" id="KW-1185">Reference proteome</keyword>
<proteinExistence type="predicted"/>
<evidence type="ECO:0000313" key="2">
    <source>
        <dbReference type="EMBL" id="CAK0798139.1"/>
    </source>
</evidence>